<dbReference type="EMBL" id="VJMJ01000363">
    <property type="protein sequence ID" value="KAF0721817.1"/>
    <property type="molecule type" value="Genomic_DNA"/>
</dbReference>
<name>A0A6G0W6R2_9STRA</name>
<protein>
    <submittedName>
        <fullName evidence="2">Uncharacterized protein</fullName>
    </submittedName>
</protein>
<evidence type="ECO:0000313" key="2">
    <source>
        <dbReference type="EMBL" id="KAF0721817.1"/>
    </source>
</evidence>
<comment type="caution">
    <text evidence="2">The sequence shown here is derived from an EMBL/GenBank/DDBJ whole genome shotgun (WGS) entry which is preliminary data.</text>
</comment>
<dbReference type="VEuPathDB" id="FungiDB:AeMF1_020469"/>
<sequence>MIAIDLPLTLNQDLEQERADNSEAVIEQLHAEIRENRLRSEVAEALSAERAKMLQRLLSERKCSDDKMDRRDEQVRQSYVELRDEVVNGRANTFRVIQEELEHTNEQIKRLDEEIQATISARRCPPT</sequence>
<gene>
    <name evidence="2" type="ORF">Ae201684_018883</name>
</gene>
<organism evidence="2 3">
    <name type="scientific">Aphanomyces euteiches</name>
    <dbReference type="NCBI Taxonomy" id="100861"/>
    <lineage>
        <taxon>Eukaryota</taxon>
        <taxon>Sar</taxon>
        <taxon>Stramenopiles</taxon>
        <taxon>Oomycota</taxon>
        <taxon>Saprolegniomycetes</taxon>
        <taxon>Saprolegniales</taxon>
        <taxon>Verrucalvaceae</taxon>
        <taxon>Aphanomyces</taxon>
    </lineage>
</organism>
<dbReference type="Proteomes" id="UP000481153">
    <property type="component" value="Unassembled WGS sequence"/>
</dbReference>
<dbReference type="AlphaFoldDB" id="A0A6G0W6R2"/>
<evidence type="ECO:0000313" key="3">
    <source>
        <dbReference type="Proteomes" id="UP000481153"/>
    </source>
</evidence>
<accession>A0A6G0W6R2</accession>
<keyword evidence="3" id="KW-1185">Reference proteome</keyword>
<proteinExistence type="predicted"/>
<feature type="coiled-coil region" evidence="1">
    <location>
        <begin position="94"/>
        <end position="121"/>
    </location>
</feature>
<keyword evidence="1" id="KW-0175">Coiled coil</keyword>
<reference evidence="2 3" key="1">
    <citation type="submission" date="2019-07" db="EMBL/GenBank/DDBJ databases">
        <title>Genomics analysis of Aphanomyces spp. identifies a new class of oomycete effector associated with host adaptation.</title>
        <authorList>
            <person name="Gaulin E."/>
        </authorList>
    </citation>
    <scope>NUCLEOTIDE SEQUENCE [LARGE SCALE GENOMIC DNA]</scope>
    <source>
        <strain evidence="2 3">ATCC 201684</strain>
    </source>
</reference>
<evidence type="ECO:0000256" key="1">
    <source>
        <dbReference type="SAM" id="Coils"/>
    </source>
</evidence>